<dbReference type="SUPFAM" id="SSF56059">
    <property type="entry name" value="Glutathione synthetase ATP-binding domain-like"/>
    <property type="match status" value="1"/>
</dbReference>
<dbReference type="EMBL" id="RSCK01000073">
    <property type="protein sequence ID" value="RUT05837.1"/>
    <property type="molecule type" value="Genomic_DNA"/>
</dbReference>
<dbReference type="InterPro" id="IPR005494">
    <property type="entry name" value="GSPS_pre-ATP-grasp-like_dom"/>
</dbReference>
<evidence type="ECO:0000256" key="1">
    <source>
        <dbReference type="ARBA" id="ARBA00022598"/>
    </source>
</evidence>
<dbReference type="AlphaFoldDB" id="A0AB37UCI8"/>
<gene>
    <name evidence="7" type="ORF">DSM107010_54250</name>
</gene>
<dbReference type="Proteomes" id="UP000282574">
    <property type="component" value="Unassembled WGS sequence"/>
</dbReference>
<name>A0AB37UCI8_9CYAN</name>
<accession>A0AB37UCI8</accession>
<protein>
    <submittedName>
        <fullName evidence="7">Glutathionylspermidine synthase</fullName>
    </submittedName>
</protein>
<sequence>MKALEHPNRNRFFRQMGLKWYNVAPIDDETGLPILQEQQPYGMYHCHQVSSSMVREIKRATRAAGSVIKKTWEVVRGFDDETLLSLGFPKRSLRVIKADSSLPFAMRLDWCWNELTGDKKIVEINCQTPSFWFECLEGNRFAAHHFNLGDPNPEAKELVPTCLYKQLETAAQKLGKKVNQCTVGFTALNNVEDMGTMHWLSQHLKGCNATSLLFPLEFLGIKENVGLFYTRNNTKIDILFMWYPLEWAIHDRDEQGKLLWDSLEQLILKQKVVLVNFASGFVLQPKSLFSLITDLGWDFFGGDAATVFEYFPKTSMLAENIGHSYFAKPILGRQGEGGYAVYNQDMLVEGSGKNEWYTSQAYVYQDLLDLPTIEIEDNEMTALWGSWLINNGEEEFASAGVGLRLSTGPITDDLSYWCPIGI</sequence>
<keyword evidence="1" id="KW-0436">Ligase</keyword>
<feature type="domain" description="Glutathionylspermidine synthase pre-ATP-grasp-like" evidence="6">
    <location>
        <begin position="14"/>
        <end position="420"/>
    </location>
</feature>
<evidence type="ECO:0000313" key="8">
    <source>
        <dbReference type="Proteomes" id="UP000282574"/>
    </source>
</evidence>
<keyword evidence="3" id="KW-0547">Nucleotide-binding</keyword>
<keyword evidence="8" id="KW-1185">Reference proteome</keyword>
<dbReference type="Gene3D" id="3.30.1490.330">
    <property type="match status" value="1"/>
</dbReference>
<keyword evidence="2" id="KW-0479">Metal-binding</keyword>
<dbReference type="GO" id="GO:0005524">
    <property type="term" value="F:ATP binding"/>
    <property type="evidence" value="ECO:0007669"/>
    <property type="project" value="UniProtKB-KW"/>
</dbReference>
<organism evidence="7 8">
    <name type="scientific">Chroococcidiopsis cubana SAG 39.79</name>
    <dbReference type="NCBI Taxonomy" id="388085"/>
    <lineage>
        <taxon>Bacteria</taxon>
        <taxon>Bacillati</taxon>
        <taxon>Cyanobacteriota</taxon>
        <taxon>Cyanophyceae</taxon>
        <taxon>Chroococcidiopsidales</taxon>
        <taxon>Chroococcidiopsidaceae</taxon>
        <taxon>Chroococcidiopsis</taxon>
    </lineage>
</organism>
<dbReference type="GO" id="GO:0046872">
    <property type="term" value="F:metal ion binding"/>
    <property type="evidence" value="ECO:0007669"/>
    <property type="project" value="UniProtKB-KW"/>
</dbReference>
<evidence type="ECO:0000259" key="6">
    <source>
        <dbReference type="Pfam" id="PF03738"/>
    </source>
</evidence>
<reference evidence="7 8" key="1">
    <citation type="journal article" date="2019" name="Genome Biol. Evol.">
        <title>Day and night: Metabolic profiles and evolutionary relationships of six axenic non-marine cyanobacteria.</title>
        <authorList>
            <person name="Will S.E."/>
            <person name="Henke P."/>
            <person name="Boedeker C."/>
            <person name="Huang S."/>
            <person name="Brinkmann H."/>
            <person name="Rohde M."/>
            <person name="Jarek M."/>
            <person name="Friedl T."/>
            <person name="Seufert S."/>
            <person name="Schumacher M."/>
            <person name="Overmann J."/>
            <person name="Neumann-Schaal M."/>
            <person name="Petersen J."/>
        </authorList>
    </citation>
    <scope>NUCLEOTIDE SEQUENCE [LARGE SCALE GENOMIC DNA]</scope>
    <source>
        <strain evidence="7 8">SAG 39.79</strain>
    </source>
</reference>
<keyword evidence="5" id="KW-0460">Magnesium</keyword>
<evidence type="ECO:0000256" key="3">
    <source>
        <dbReference type="ARBA" id="ARBA00022741"/>
    </source>
</evidence>
<evidence type="ECO:0000256" key="4">
    <source>
        <dbReference type="ARBA" id="ARBA00022840"/>
    </source>
</evidence>
<evidence type="ECO:0000256" key="5">
    <source>
        <dbReference type="ARBA" id="ARBA00022842"/>
    </source>
</evidence>
<dbReference type="Pfam" id="PF03738">
    <property type="entry name" value="GSP_synth"/>
    <property type="match status" value="1"/>
</dbReference>
<dbReference type="GO" id="GO:0016874">
    <property type="term" value="F:ligase activity"/>
    <property type="evidence" value="ECO:0007669"/>
    <property type="project" value="UniProtKB-KW"/>
</dbReference>
<dbReference type="RefSeq" id="WP_106170106.1">
    <property type="nucleotide sequence ID" value="NZ_JAVKZF010000001.1"/>
</dbReference>
<evidence type="ECO:0000256" key="2">
    <source>
        <dbReference type="ARBA" id="ARBA00022723"/>
    </source>
</evidence>
<proteinExistence type="predicted"/>
<comment type="caution">
    <text evidence="7">The sequence shown here is derived from an EMBL/GenBank/DDBJ whole genome shotgun (WGS) entry which is preliminary data.</text>
</comment>
<evidence type="ECO:0000313" key="7">
    <source>
        <dbReference type="EMBL" id="RUT05837.1"/>
    </source>
</evidence>
<keyword evidence="4" id="KW-0067">ATP-binding</keyword>